<protein>
    <submittedName>
        <fullName evidence="1">Uncharacterized protein</fullName>
    </submittedName>
</protein>
<accession>A0A8S1IK70</accession>
<dbReference type="Proteomes" id="UP000708148">
    <property type="component" value="Unassembled WGS sequence"/>
</dbReference>
<gene>
    <name evidence="1" type="ORF">OSTQU699_LOCUS311</name>
</gene>
<evidence type="ECO:0000313" key="2">
    <source>
        <dbReference type="Proteomes" id="UP000708148"/>
    </source>
</evidence>
<reference evidence="1" key="1">
    <citation type="submission" date="2020-12" db="EMBL/GenBank/DDBJ databases">
        <authorList>
            <person name="Iha C."/>
        </authorList>
    </citation>
    <scope>NUCLEOTIDE SEQUENCE</scope>
</reference>
<name>A0A8S1IK70_9CHLO</name>
<proteinExistence type="predicted"/>
<organism evidence="1 2">
    <name type="scientific">Ostreobium quekettii</name>
    <dbReference type="NCBI Taxonomy" id="121088"/>
    <lineage>
        <taxon>Eukaryota</taxon>
        <taxon>Viridiplantae</taxon>
        <taxon>Chlorophyta</taxon>
        <taxon>core chlorophytes</taxon>
        <taxon>Ulvophyceae</taxon>
        <taxon>TCBD clade</taxon>
        <taxon>Bryopsidales</taxon>
        <taxon>Ostreobineae</taxon>
        <taxon>Ostreobiaceae</taxon>
        <taxon>Ostreobium</taxon>
    </lineage>
</organism>
<dbReference type="EMBL" id="CAJHUC010000286">
    <property type="protein sequence ID" value="CAD7694950.1"/>
    <property type="molecule type" value="Genomic_DNA"/>
</dbReference>
<evidence type="ECO:0000313" key="1">
    <source>
        <dbReference type="EMBL" id="CAD7694950.1"/>
    </source>
</evidence>
<comment type="caution">
    <text evidence="1">The sequence shown here is derived from an EMBL/GenBank/DDBJ whole genome shotgun (WGS) entry which is preliminary data.</text>
</comment>
<sequence length="419" mass="47840">MAMGALTEGTDFPVGANAEERLWRYLQYPYYLGLFAQRVVRAHGISKHVKEKLCHAVLQINMHLDQGQEPGPGLFSLSAWLSEHKCLTREDYLGLRRGLIWLPRLTDSYIEDLEVVLPACEGIFRDTRIQRDESIELILMILTAKEAIGAQGRDIFDHLMGLNTLNRSLKREVCQIVVHNPIPFPRGEFEHPLETSAQEQDRLSIRFLPGNVRRRAVIWLSRLGRDPDELLKRLLKPNTVRGYGGDQVASGALDLLDEKWDDIDEDGRLALLRKAADLPDTAVRKRAYILGEKYLGLEFLKQSLDDKAKSLREWARERLDRREAGEIPTAEELKAELAEDLDDDEQWQVRVDRRKIALELVQHELEGYHSSSLKSDPLKLMMLCVTVATISCAASAPLEYIAEELLEHFGWAIDFKPLS</sequence>
<keyword evidence="2" id="KW-1185">Reference proteome</keyword>
<dbReference type="AlphaFoldDB" id="A0A8S1IK70"/>